<keyword evidence="1" id="KW-0472">Membrane</keyword>
<accession>A0A6C0JK09</accession>
<name>A0A6C0JK09_9ZZZZ</name>
<sequence>METTRNKLTEDEKNFFLKLSNYLDTKLYFFGSIQRGDYFPNSSDIDVDIFTHNENSTIIQMMNFLDAKRSDFKKFVWKLNKSNTLAYGYKFMYKNKENSFSVEFSIYNEKYKHEILYEHNAKKDIPFYATILLIIIKFLFYTLHIIPADWYIQSKKFILSTLLFKKDDHFVVIDPK</sequence>
<keyword evidence="1" id="KW-0812">Transmembrane</keyword>
<dbReference type="Pfam" id="PF01909">
    <property type="entry name" value="NTP_transf_2"/>
    <property type="match status" value="1"/>
</dbReference>
<feature type="domain" description="Polymerase nucleotidyl transferase" evidence="2">
    <location>
        <begin position="19"/>
        <end position="100"/>
    </location>
</feature>
<keyword evidence="1" id="KW-1133">Transmembrane helix</keyword>
<evidence type="ECO:0000259" key="2">
    <source>
        <dbReference type="Pfam" id="PF01909"/>
    </source>
</evidence>
<reference evidence="3" key="1">
    <citation type="journal article" date="2020" name="Nature">
        <title>Giant virus diversity and host interactions through global metagenomics.</title>
        <authorList>
            <person name="Schulz F."/>
            <person name="Roux S."/>
            <person name="Paez-Espino D."/>
            <person name="Jungbluth S."/>
            <person name="Walsh D.A."/>
            <person name="Denef V.J."/>
            <person name="McMahon K.D."/>
            <person name="Konstantinidis K.T."/>
            <person name="Eloe-Fadrosh E.A."/>
            <person name="Kyrpides N.C."/>
            <person name="Woyke T."/>
        </authorList>
    </citation>
    <scope>NUCLEOTIDE SEQUENCE</scope>
    <source>
        <strain evidence="3">GVMAG-M-3300027708-39</strain>
    </source>
</reference>
<proteinExistence type="predicted"/>
<dbReference type="InterPro" id="IPR002934">
    <property type="entry name" value="Polymerase_NTP_transf_dom"/>
</dbReference>
<protein>
    <recommendedName>
        <fullName evidence="2">Polymerase nucleotidyl transferase domain-containing protein</fullName>
    </recommendedName>
</protein>
<dbReference type="GO" id="GO:0016779">
    <property type="term" value="F:nucleotidyltransferase activity"/>
    <property type="evidence" value="ECO:0007669"/>
    <property type="project" value="InterPro"/>
</dbReference>
<feature type="transmembrane region" description="Helical" evidence="1">
    <location>
        <begin position="125"/>
        <end position="146"/>
    </location>
</feature>
<dbReference type="AlphaFoldDB" id="A0A6C0JK09"/>
<evidence type="ECO:0000256" key="1">
    <source>
        <dbReference type="SAM" id="Phobius"/>
    </source>
</evidence>
<organism evidence="3">
    <name type="scientific">viral metagenome</name>
    <dbReference type="NCBI Taxonomy" id="1070528"/>
    <lineage>
        <taxon>unclassified sequences</taxon>
        <taxon>metagenomes</taxon>
        <taxon>organismal metagenomes</taxon>
    </lineage>
</organism>
<dbReference type="EMBL" id="MN740394">
    <property type="protein sequence ID" value="QHU04128.1"/>
    <property type="molecule type" value="Genomic_DNA"/>
</dbReference>
<dbReference type="SUPFAM" id="SSF81301">
    <property type="entry name" value="Nucleotidyltransferase"/>
    <property type="match status" value="1"/>
</dbReference>
<evidence type="ECO:0000313" key="3">
    <source>
        <dbReference type="EMBL" id="QHU04128.1"/>
    </source>
</evidence>
<dbReference type="InterPro" id="IPR043519">
    <property type="entry name" value="NT_sf"/>
</dbReference>